<evidence type="ECO:0000313" key="2">
    <source>
        <dbReference type="EMBL" id="KAF3436414.1"/>
    </source>
</evidence>
<feature type="region of interest" description="Disordered" evidence="1">
    <location>
        <begin position="313"/>
        <end position="336"/>
    </location>
</feature>
<gene>
    <name evidence="2" type="ORF">FNV43_RR23506</name>
</gene>
<dbReference type="PANTHER" id="PTHR35686:SF1">
    <property type="entry name" value="KINETOCHORE PROTEIN"/>
    <property type="match status" value="1"/>
</dbReference>
<sequence length="506" mass="56618">MRQGLWHATIYCRIFTVQRPYLGDVAFPTTDDDDDLREEEELGDDSPENCVSLAGPPEKKEELRPASRPEILKGTRRQNSGGKSLWREEPGSSTLEDEVEMPVFLDEGDFTKKGNNVLPEVSNTLEDKKSHQNAAHSVGSEKQDGLYPWSAVSEEAEALMFLNETATCYSKAKNFSKGVKGKGKGKPKFSFHFQSHKEGTHCPSTSKAENRVSLNIHEVPERLDTTELGSEGNLIDELLEDIQGEEENQLCIPPAEVEARRWHGHAEQSMAELLDGLQDKTSLLRRNFKTCSKTRGGRVHMVVMKSISPLGNRVVTSEDSPELTGSGSSSDDETSDHTLKLAIPETKRQTMVDRFQEALCATSCNDDEALVAVHKPLRVGLFLKLQQVVQSEKERNVQFLKKLQKRTSLNEPDCMDGKILARYLEAKLIVCDCLFSENPESLAWADCPQEMVNGGIKRTIIFNPKICNDVDLEVGNFIRIHSPWKEVQVGNDRTIILSTYVSQISV</sequence>
<feature type="compositionally biased region" description="Basic and acidic residues" evidence="1">
    <location>
        <begin position="57"/>
        <end position="73"/>
    </location>
</feature>
<reference evidence="2" key="1">
    <citation type="submission" date="2020-03" db="EMBL/GenBank/DDBJ databases">
        <title>A high-quality chromosome-level genome assembly of a woody plant with both climbing and erect habits, Rhamnella rubrinervis.</title>
        <authorList>
            <person name="Lu Z."/>
            <person name="Yang Y."/>
            <person name="Zhu X."/>
            <person name="Sun Y."/>
        </authorList>
    </citation>
    <scope>NUCLEOTIDE SEQUENCE</scope>
    <source>
        <strain evidence="2">BYM</strain>
        <tissue evidence="2">Leaf</tissue>
    </source>
</reference>
<evidence type="ECO:0000256" key="1">
    <source>
        <dbReference type="SAM" id="MobiDB-lite"/>
    </source>
</evidence>
<organism evidence="2 3">
    <name type="scientific">Rhamnella rubrinervis</name>
    <dbReference type="NCBI Taxonomy" id="2594499"/>
    <lineage>
        <taxon>Eukaryota</taxon>
        <taxon>Viridiplantae</taxon>
        <taxon>Streptophyta</taxon>
        <taxon>Embryophyta</taxon>
        <taxon>Tracheophyta</taxon>
        <taxon>Spermatophyta</taxon>
        <taxon>Magnoliopsida</taxon>
        <taxon>eudicotyledons</taxon>
        <taxon>Gunneridae</taxon>
        <taxon>Pentapetalae</taxon>
        <taxon>rosids</taxon>
        <taxon>fabids</taxon>
        <taxon>Rosales</taxon>
        <taxon>Rhamnaceae</taxon>
        <taxon>rhamnoid group</taxon>
        <taxon>Rhamneae</taxon>
        <taxon>Rhamnella</taxon>
    </lineage>
</organism>
<dbReference type="EMBL" id="VOIH02000010">
    <property type="protein sequence ID" value="KAF3436414.1"/>
    <property type="molecule type" value="Genomic_DNA"/>
</dbReference>
<accession>A0A8K0DYN2</accession>
<comment type="caution">
    <text evidence="2">The sequence shown here is derived from an EMBL/GenBank/DDBJ whole genome shotgun (WGS) entry which is preliminary data.</text>
</comment>
<feature type="region of interest" description="Disordered" evidence="1">
    <location>
        <begin position="29"/>
        <end position="96"/>
    </location>
</feature>
<dbReference type="AlphaFoldDB" id="A0A8K0DYN2"/>
<name>A0A8K0DYN2_9ROSA</name>
<dbReference type="Proteomes" id="UP000796880">
    <property type="component" value="Unassembled WGS sequence"/>
</dbReference>
<feature type="compositionally biased region" description="Acidic residues" evidence="1">
    <location>
        <begin position="30"/>
        <end position="47"/>
    </location>
</feature>
<dbReference type="OrthoDB" id="1914453at2759"/>
<proteinExistence type="predicted"/>
<evidence type="ECO:0000313" key="3">
    <source>
        <dbReference type="Proteomes" id="UP000796880"/>
    </source>
</evidence>
<keyword evidence="3" id="KW-1185">Reference proteome</keyword>
<protein>
    <submittedName>
        <fullName evidence="2">Uncharacterized protein</fullName>
    </submittedName>
</protein>
<dbReference type="PANTHER" id="PTHR35686">
    <property type="entry name" value="KINETOCHORE PROTEIN"/>
    <property type="match status" value="1"/>
</dbReference>